<dbReference type="PROSITE" id="PS50893">
    <property type="entry name" value="ABC_TRANSPORTER_2"/>
    <property type="match status" value="1"/>
</dbReference>
<dbReference type="GO" id="GO:0034040">
    <property type="term" value="F:ATPase-coupled lipid transmembrane transporter activity"/>
    <property type="evidence" value="ECO:0007669"/>
    <property type="project" value="TreeGrafter"/>
</dbReference>
<proteinExistence type="predicted"/>
<accession>A0AB73IJV0</accession>
<feature type="transmembrane region" description="Helical" evidence="9">
    <location>
        <begin position="148"/>
        <end position="168"/>
    </location>
</feature>
<dbReference type="Gene3D" id="1.20.1560.10">
    <property type="entry name" value="ABC transporter type 1, transmembrane domain"/>
    <property type="match status" value="1"/>
</dbReference>
<dbReference type="SUPFAM" id="SSF90123">
    <property type="entry name" value="ABC transporter transmembrane region"/>
    <property type="match status" value="1"/>
</dbReference>
<dbReference type="InterPro" id="IPR036640">
    <property type="entry name" value="ABC1_TM_sf"/>
</dbReference>
<feature type="transmembrane region" description="Helical" evidence="9">
    <location>
        <begin position="258"/>
        <end position="276"/>
    </location>
</feature>
<evidence type="ECO:0000256" key="2">
    <source>
        <dbReference type="ARBA" id="ARBA00022475"/>
    </source>
</evidence>
<evidence type="ECO:0000256" key="5">
    <source>
        <dbReference type="ARBA" id="ARBA00022741"/>
    </source>
</evidence>
<keyword evidence="4 9" id="KW-0812">Transmembrane</keyword>
<feature type="transmembrane region" description="Helical" evidence="9">
    <location>
        <begin position="16"/>
        <end position="37"/>
    </location>
</feature>
<organism evidence="12 13">
    <name type="scientific">Paraburkholderia caledonica</name>
    <dbReference type="NCBI Taxonomy" id="134536"/>
    <lineage>
        <taxon>Bacteria</taxon>
        <taxon>Pseudomonadati</taxon>
        <taxon>Pseudomonadota</taxon>
        <taxon>Betaproteobacteria</taxon>
        <taxon>Burkholderiales</taxon>
        <taxon>Burkholderiaceae</taxon>
        <taxon>Paraburkholderia</taxon>
    </lineage>
</organism>
<dbReference type="InterPro" id="IPR011527">
    <property type="entry name" value="ABC1_TM_dom"/>
</dbReference>
<dbReference type="AlphaFoldDB" id="A0AB73IJV0"/>
<feature type="transmembrane region" description="Helical" evidence="9">
    <location>
        <begin position="121"/>
        <end position="142"/>
    </location>
</feature>
<keyword evidence="7 9" id="KW-1133">Transmembrane helix</keyword>
<gene>
    <name evidence="12" type="ORF">J2793_005114</name>
</gene>
<comment type="subcellular location">
    <subcellularLocation>
        <location evidence="1">Cell membrane</location>
        <topology evidence="1">Multi-pass membrane protein</topology>
    </subcellularLocation>
</comment>
<feature type="transmembrane region" description="Helical" evidence="9">
    <location>
        <begin position="231"/>
        <end position="252"/>
    </location>
</feature>
<keyword evidence="8 9" id="KW-0472">Membrane</keyword>
<protein>
    <submittedName>
        <fullName evidence="12">Cyclic peptide transporter</fullName>
    </submittedName>
</protein>
<dbReference type="GO" id="GO:0016887">
    <property type="term" value="F:ATP hydrolysis activity"/>
    <property type="evidence" value="ECO:0007669"/>
    <property type="project" value="InterPro"/>
</dbReference>
<keyword evidence="3" id="KW-0997">Cell inner membrane</keyword>
<dbReference type="Gene3D" id="3.40.50.300">
    <property type="entry name" value="P-loop containing nucleotide triphosphate hydrolases"/>
    <property type="match status" value="1"/>
</dbReference>
<feature type="transmembrane region" description="Helical" evidence="9">
    <location>
        <begin position="49"/>
        <end position="67"/>
    </location>
</feature>
<dbReference type="GO" id="GO:0005886">
    <property type="term" value="C:plasma membrane"/>
    <property type="evidence" value="ECO:0007669"/>
    <property type="project" value="UniProtKB-SubCell"/>
</dbReference>
<dbReference type="GO" id="GO:0005524">
    <property type="term" value="F:ATP binding"/>
    <property type="evidence" value="ECO:0007669"/>
    <property type="project" value="UniProtKB-KW"/>
</dbReference>
<dbReference type="InterPro" id="IPR027417">
    <property type="entry name" value="P-loop_NTPase"/>
</dbReference>
<reference evidence="12" key="1">
    <citation type="submission" date="2023-07" db="EMBL/GenBank/DDBJ databases">
        <title>Sorghum-associated microbial communities from plants grown in Nebraska, USA.</title>
        <authorList>
            <person name="Schachtman D."/>
        </authorList>
    </citation>
    <scope>NUCLEOTIDE SEQUENCE</scope>
    <source>
        <strain evidence="12">DS1061</strain>
    </source>
</reference>
<dbReference type="RefSeq" id="WP_392394927.1">
    <property type="nucleotide sequence ID" value="NZ_JAURTK010000006.1"/>
</dbReference>
<dbReference type="PANTHER" id="PTHR24221">
    <property type="entry name" value="ATP-BINDING CASSETTE SUB-FAMILY B"/>
    <property type="match status" value="1"/>
</dbReference>
<dbReference type="Proteomes" id="UP001229486">
    <property type="component" value="Unassembled WGS sequence"/>
</dbReference>
<evidence type="ECO:0000256" key="7">
    <source>
        <dbReference type="ARBA" id="ARBA00022989"/>
    </source>
</evidence>
<dbReference type="SMART" id="SM00382">
    <property type="entry name" value="AAA"/>
    <property type="match status" value="1"/>
</dbReference>
<dbReference type="GO" id="GO:0140359">
    <property type="term" value="F:ABC-type transporter activity"/>
    <property type="evidence" value="ECO:0007669"/>
    <property type="project" value="InterPro"/>
</dbReference>
<dbReference type="NCBIfam" id="TIGR01194">
    <property type="entry name" value="cyc_pep_trnsptr"/>
    <property type="match status" value="1"/>
</dbReference>
<evidence type="ECO:0000256" key="4">
    <source>
        <dbReference type="ARBA" id="ARBA00022692"/>
    </source>
</evidence>
<keyword evidence="2" id="KW-1003">Cell membrane</keyword>
<dbReference type="Pfam" id="PF00005">
    <property type="entry name" value="ABC_tran"/>
    <property type="match status" value="1"/>
</dbReference>
<dbReference type="GO" id="GO:1904680">
    <property type="term" value="F:peptide transmembrane transporter activity"/>
    <property type="evidence" value="ECO:0007669"/>
    <property type="project" value="InterPro"/>
</dbReference>
<dbReference type="EMBL" id="JAURTK010000006">
    <property type="protein sequence ID" value="MDP9649647.1"/>
    <property type="molecule type" value="Genomic_DNA"/>
</dbReference>
<keyword evidence="6" id="KW-0067">ATP-binding</keyword>
<comment type="caution">
    <text evidence="12">The sequence shown here is derived from an EMBL/GenBank/DDBJ whole genome shotgun (WGS) entry which is preliminary data.</text>
</comment>
<evidence type="ECO:0000259" key="11">
    <source>
        <dbReference type="PROSITE" id="PS50929"/>
    </source>
</evidence>
<dbReference type="InterPro" id="IPR003439">
    <property type="entry name" value="ABC_transporter-like_ATP-bd"/>
</dbReference>
<dbReference type="InterPro" id="IPR039421">
    <property type="entry name" value="Type_1_exporter"/>
</dbReference>
<dbReference type="PROSITE" id="PS00211">
    <property type="entry name" value="ABC_TRANSPORTER_1"/>
    <property type="match status" value="1"/>
</dbReference>
<evidence type="ECO:0000256" key="8">
    <source>
        <dbReference type="ARBA" id="ARBA00023136"/>
    </source>
</evidence>
<evidence type="ECO:0000256" key="1">
    <source>
        <dbReference type="ARBA" id="ARBA00004651"/>
    </source>
</evidence>
<sequence>MRSIIELLFQTNRRRFLVGTLLGIAGSGSFLALIGLTNRMLQAHARVDFAGVALFIALTMTAALLMAMSQHALARFGCEKAAEIRRNLVTHILATSHKGCEDVGNQRLYAALTDDLDAVSIAIWSLSSLVINVGVTAGGLVYLAWVSLPFFACSAVILAAGLALSRLLMARMHANIRTGSVTEYKLHKHYEGLLQGGKELRLDPAKVKYFLHYELGKSIDELKEHRIRSNLYLALGSAWNNVLLFLVIASVLTIGYAVLHQSAGIVAIYIITLLFLRNPINTVVDLVPVYMRGTIALEHLRQLGLSVTHPANLPVQHATVRAHGAIERLELEGICYRHHDPDVAFALGPVNLVAERGELVFVSGGNGSGKTTLMKVLCGLYEPAAGRILVEGRELVAQIGDEHVRLFSAVLNDSYVFDFLSTDGEHTPSASTVEALLREQGLDRLVRYDNGRLVHSGLSQGQQKRLGLVSVLIENSPVVIFDEWAANQDAHFKSNFYDNVLERLRAAGKIVFVVTHDTAWFHKADRIVHLEDGKVASASTARPAIAALGGA</sequence>
<dbReference type="PANTHER" id="PTHR24221:SF654">
    <property type="entry name" value="ATP-BINDING CASSETTE SUB-FAMILY B MEMBER 6"/>
    <property type="match status" value="1"/>
</dbReference>
<feature type="domain" description="ABC transporter" evidence="10">
    <location>
        <begin position="329"/>
        <end position="551"/>
    </location>
</feature>
<evidence type="ECO:0000313" key="12">
    <source>
        <dbReference type="EMBL" id="MDP9649647.1"/>
    </source>
</evidence>
<dbReference type="InterPro" id="IPR003593">
    <property type="entry name" value="AAA+_ATPase"/>
</dbReference>
<feature type="domain" description="ABC transmembrane type-1" evidence="11">
    <location>
        <begin position="16"/>
        <end position="292"/>
    </location>
</feature>
<evidence type="ECO:0000313" key="13">
    <source>
        <dbReference type="Proteomes" id="UP001229486"/>
    </source>
</evidence>
<dbReference type="SUPFAM" id="SSF52540">
    <property type="entry name" value="P-loop containing nucleoside triphosphate hydrolases"/>
    <property type="match status" value="1"/>
</dbReference>
<name>A0AB73IJV0_9BURK</name>
<evidence type="ECO:0000256" key="6">
    <source>
        <dbReference type="ARBA" id="ARBA00022840"/>
    </source>
</evidence>
<evidence type="ECO:0000256" key="3">
    <source>
        <dbReference type="ARBA" id="ARBA00022519"/>
    </source>
</evidence>
<evidence type="ECO:0000259" key="10">
    <source>
        <dbReference type="PROSITE" id="PS50893"/>
    </source>
</evidence>
<dbReference type="PROSITE" id="PS50929">
    <property type="entry name" value="ABC_TM1F"/>
    <property type="match status" value="1"/>
</dbReference>
<keyword evidence="5" id="KW-0547">Nucleotide-binding</keyword>
<dbReference type="InterPro" id="IPR005898">
    <property type="entry name" value="Cyc_pep_transpt_SyrD/YojI"/>
</dbReference>
<evidence type="ECO:0000256" key="9">
    <source>
        <dbReference type="SAM" id="Phobius"/>
    </source>
</evidence>
<dbReference type="GO" id="GO:0015833">
    <property type="term" value="P:peptide transport"/>
    <property type="evidence" value="ECO:0007669"/>
    <property type="project" value="InterPro"/>
</dbReference>
<dbReference type="InterPro" id="IPR017871">
    <property type="entry name" value="ABC_transporter-like_CS"/>
</dbReference>